<protein>
    <recommendedName>
        <fullName evidence="4">DUF998 domain-containing protein</fullName>
    </recommendedName>
</protein>
<keyword evidence="1" id="KW-1133">Transmembrane helix</keyword>
<keyword evidence="3" id="KW-1185">Reference proteome</keyword>
<proteinExistence type="predicted"/>
<feature type="transmembrane region" description="Helical" evidence="1">
    <location>
        <begin position="120"/>
        <end position="141"/>
    </location>
</feature>
<dbReference type="EMBL" id="FOMH01000008">
    <property type="protein sequence ID" value="SFD50420.1"/>
    <property type="molecule type" value="Genomic_DNA"/>
</dbReference>
<dbReference type="STRING" id="739143.SAMN05216297_108234"/>
<sequence>MNTKQSNWIKIAALFCIIVCIADFIVLFVLGNYYPGYSHLRNTMSSLGASVSPVSAILSTWWIGIGIVFVFFGFQFRKAFDSNAKNVKIASGLIMLYGLGEGIGSGIFKADRIAGKMTSSFVMHDLAGGIGLIAALLLPLFMNKVISKKENPFFYRLSWIVFVFGIITMLLFTIRFSSDETNLIIHFKGLWQRLFLLNLYVYFTAISIIMYHKKSIV</sequence>
<evidence type="ECO:0008006" key="4">
    <source>
        <dbReference type="Google" id="ProtNLM"/>
    </source>
</evidence>
<evidence type="ECO:0000256" key="1">
    <source>
        <dbReference type="SAM" id="Phobius"/>
    </source>
</evidence>
<feature type="transmembrane region" description="Helical" evidence="1">
    <location>
        <begin position="54"/>
        <end position="74"/>
    </location>
</feature>
<name>A0A1I1T4U7_9FLAO</name>
<dbReference type="Proteomes" id="UP000199672">
    <property type="component" value="Unassembled WGS sequence"/>
</dbReference>
<organism evidence="2 3">
    <name type="scientific">Flavobacterium phragmitis</name>
    <dbReference type="NCBI Taxonomy" id="739143"/>
    <lineage>
        <taxon>Bacteria</taxon>
        <taxon>Pseudomonadati</taxon>
        <taxon>Bacteroidota</taxon>
        <taxon>Flavobacteriia</taxon>
        <taxon>Flavobacteriales</taxon>
        <taxon>Flavobacteriaceae</taxon>
        <taxon>Flavobacterium</taxon>
    </lineage>
</organism>
<keyword evidence="1" id="KW-0812">Transmembrane</keyword>
<evidence type="ECO:0000313" key="2">
    <source>
        <dbReference type="EMBL" id="SFD50420.1"/>
    </source>
</evidence>
<feature type="transmembrane region" description="Helical" evidence="1">
    <location>
        <begin position="86"/>
        <end position="108"/>
    </location>
</feature>
<dbReference type="Pfam" id="PF06197">
    <property type="entry name" value="DUF998"/>
    <property type="match status" value="1"/>
</dbReference>
<dbReference type="OrthoDB" id="1344570at2"/>
<gene>
    <name evidence="2" type="ORF">SAMN05216297_108234</name>
</gene>
<keyword evidence="1" id="KW-0472">Membrane</keyword>
<dbReference type="InterPro" id="IPR009339">
    <property type="entry name" value="DUF998"/>
</dbReference>
<feature type="transmembrane region" description="Helical" evidence="1">
    <location>
        <begin position="153"/>
        <end position="174"/>
    </location>
</feature>
<reference evidence="3" key="1">
    <citation type="submission" date="2016-10" db="EMBL/GenBank/DDBJ databases">
        <authorList>
            <person name="Varghese N."/>
            <person name="Submissions S."/>
        </authorList>
    </citation>
    <scope>NUCLEOTIDE SEQUENCE [LARGE SCALE GENOMIC DNA]</scope>
    <source>
        <strain evidence="3">CGMCC 1.10370</strain>
    </source>
</reference>
<feature type="transmembrane region" description="Helical" evidence="1">
    <location>
        <begin position="12"/>
        <end position="34"/>
    </location>
</feature>
<dbReference type="AlphaFoldDB" id="A0A1I1T4U7"/>
<dbReference type="RefSeq" id="WP_091495351.1">
    <property type="nucleotide sequence ID" value="NZ_FOMH01000008.1"/>
</dbReference>
<accession>A0A1I1T4U7</accession>
<feature type="transmembrane region" description="Helical" evidence="1">
    <location>
        <begin position="194"/>
        <end position="211"/>
    </location>
</feature>
<evidence type="ECO:0000313" key="3">
    <source>
        <dbReference type="Proteomes" id="UP000199672"/>
    </source>
</evidence>